<evidence type="ECO:0000313" key="2">
    <source>
        <dbReference type="Proteomes" id="UP001194468"/>
    </source>
</evidence>
<feature type="non-terminal residue" evidence="1">
    <location>
        <position position="84"/>
    </location>
</feature>
<protein>
    <submittedName>
        <fullName evidence="1">Uncharacterized protein</fullName>
    </submittedName>
</protein>
<accession>A0AAD4GDR3</accession>
<keyword evidence="2" id="KW-1185">Reference proteome</keyword>
<comment type="caution">
    <text evidence="1">The sequence shown here is derived from an EMBL/GenBank/DDBJ whole genome shotgun (WGS) entry which is preliminary data.</text>
</comment>
<organism evidence="1 2">
    <name type="scientific">Boletus edulis BED1</name>
    <dbReference type="NCBI Taxonomy" id="1328754"/>
    <lineage>
        <taxon>Eukaryota</taxon>
        <taxon>Fungi</taxon>
        <taxon>Dikarya</taxon>
        <taxon>Basidiomycota</taxon>
        <taxon>Agaricomycotina</taxon>
        <taxon>Agaricomycetes</taxon>
        <taxon>Agaricomycetidae</taxon>
        <taxon>Boletales</taxon>
        <taxon>Boletineae</taxon>
        <taxon>Boletaceae</taxon>
        <taxon>Boletoideae</taxon>
        <taxon>Boletus</taxon>
    </lineage>
</organism>
<proteinExistence type="predicted"/>
<dbReference type="EMBL" id="WHUW01000017">
    <property type="protein sequence ID" value="KAF8438164.1"/>
    <property type="molecule type" value="Genomic_DNA"/>
</dbReference>
<reference evidence="1" key="2">
    <citation type="journal article" date="2020" name="Nat. Commun.">
        <title>Large-scale genome sequencing of mycorrhizal fungi provides insights into the early evolution of symbiotic traits.</title>
        <authorList>
            <person name="Miyauchi S."/>
            <person name="Kiss E."/>
            <person name="Kuo A."/>
            <person name="Drula E."/>
            <person name="Kohler A."/>
            <person name="Sanchez-Garcia M."/>
            <person name="Morin E."/>
            <person name="Andreopoulos B."/>
            <person name="Barry K.W."/>
            <person name="Bonito G."/>
            <person name="Buee M."/>
            <person name="Carver A."/>
            <person name="Chen C."/>
            <person name="Cichocki N."/>
            <person name="Clum A."/>
            <person name="Culley D."/>
            <person name="Crous P.W."/>
            <person name="Fauchery L."/>
            <person name="Girlanda M."/>
            <person name="Hayes R.D."/>
            <person name="Keri Z."/>
            <person name="LaButti K."/>
            <person name="Lipzen A."/>
            <person name="Lombard V."/>
            <person name="Magnuson J."/>
            <person name="Maillard F."/>
            <person name="Murat C."/>
            <person name="Nolan M."/>
            <person name="Ohm R.A."/>
            <person name="Pangilinan J."/>
            <person name="Pereira M.F."/>
            <person name="Perotto S."/>
            <person name="Peter M."/>
            <person name="Pfister S."/>
            <person name="Riley R."/>
            <person name="Sitrit Y."/>
            <person name="Stielow J.B."/>
            <person name="Szollosi G."/>
            <person name="Zifcakova L."/>
            <person name="Stursova M."/>
            <person name="Spatafora J.W."/>
            <person name="Tedersoo L."/>
            <person name="Vaario L.M."/>
            <person name="Yamada A."/>
            <person name="Yan M."/>
            <person name="Wang P."/>
            <person name="Xu J."/>
            <person name="Bruns T."/>
            <person name="Baldrian P."/>
            <person name="Vilgalys R."/>
            <person name="Dunand C."/>
            <person name="Henrissat B."/>
            <person name="Grigoriev I.V."/>
            <person name="Hibbett D."/>
            <person name="Nagy L.G."/>
            <person name="Martin F.M."/>
        </authorList>
    </citation>
    <scope>NUCLEOTIDE SEQUENCE</scope>
    <source>
        <strain evidence="1">BED1</strain>
    </source>
</reference>
<dbReference type="Proteomes" id="UP001194468">
    <property type="component" value="Unassembled WGS sequence"/>
</dbReference>
<dbReference type="AlphaFoldDB" id="A0AAD4GDR3"/>
<name>A0AAD4GDR3_BOLED</name>
<gene>
    <name evidence="1" type="ORF">L210DRAFT_948941</name>
</gene>
<sequence>MPVCERDSPSSVQELYHRSEVQAPFPSGQTRWRAIMMAYITRDPPVTDTSVSTKWPTKTSNEQSCFHHIVHSCLLNRDGVWQQC</sequence>
<reference evidence="1" key="1">
    <citation type="submission" date="2019-10" db="EMBL/GenBank/DDBJ databases">
        <authorList>
            <consortium name="DOE Joint Genome Institute"/>
            <person name="Kuo A."/>
            <person name="Miyauchi S."/>
            <person name="Kiss E."/>
            <person name="Drula E."/>
            <person name="Kohler A."/>
            <person name="Sanchez-Garcia M."/>
            <person name="Andreopoulos B."/>
            <person name="Barry K.W."/>
            <person name="Bonito G."/>
            <person name="Buee M."/>
            <person name="Carver A."/>
            <person name="Chen C."/>
            <person name="Cichocki N."/>
            <person name="Clum A."/>
            <person name="Culley D."/>
            <person name="Crous P.W."/>
            <person name="Fauchery L."/>
            <person name="Girlanda M."/>
            <person name="Hayes R."/>
            <person name="Keri Z."/>
            <person name="LaButti K."/>
            <person name="Lipzen A."/>
            <person name="Lombard V."/>
            <person name="Magnuson J."/>
            <person name="Maillard F."/>
            <person name="Morin E."/>
            <person name="Murat C."/>
            <person name="Nolan M."/>
            <person name="Ohm R."/>
            <person name="Pangilinan J."/>
            <person name="Pereira M."/>
            <person name="Perotto S."/>
            <person name="Peter M."/>
            <person name="Riley R."/>
            <person name="Sitrit Y."/>
            <person name="Stielow B."/>
            <person name="Szollosi G."/>
            <person name="Zifcakova L."/>
            <person name="Stursova M."/>
            <person name="Spatafora J.W."/>
            <person name="Tedersoo L."/>
            <person name="Vaario L.-M."/>
            <person name="Yamada A."/>
            <person name="Yan M."/>
            <person name="Wang P."/>
            <person name="Xu J."/>
            <person name="Bruns T."/>
            <person name="Baldrian P."/>
            <person name="Vilgalys R."/>
            <person name="Henrissat B."/>
            <person name="Grigoriev I.V."/>
            <person name="Hibbett D."/>
            <person name="Nagy L.G."/>
            <person name="Martin F.M."/>
        </authorList>
    </citation>
    <scope>NUCLEOTIDE SEQUENCE</scope>
    <source>
        <strain evidence="1">BED1</strain>
    </source>
</reference>
<evidence type="ECO:0000313" key="1">
    <source>
        <dbReference type="EMBL" id="KAF8438164.1"/>
    </source>
</evidence>